<sequence>TLTPNVPPELLQAIIKNNNAKDDINYIKNIDSIDNIKGTCIIVIRQARMYKCPRCWNYAANKEESLCQRCEEILSTNSIG</sequence>
<protein>
    <submittedName>
        <fullName evidence="1">13178_t:CDS:1</fullName>
    </submittedName>
</protein>
<name>A0ACA9PIR0_9GLOM</name>
<comment type="caution">
    <text evidence="1">The sequence shown here is derived from an EMBL/GenBank/DDBJ whole genome shotgun (WGS) entry which is preliminary data.</text>
</comment>
<feature type="non-terminal residue" evidence="1">
    <location>
        <position position="1"/>
    </location>
</feature>
<dbReference type="EMBL" id="CAJVQC010020512">
    <property type="protein sequence ID" value="CAG8708397.1"/>
    <property type="molecule type" value="Genomic_DNA"/>
</dbReference>
<keyword evidence="2" id="KW-1185">Reference proteome</keyword>
<accession>A0ACA9PIR0</accession>
<organism evidence="1 2">
    <name type="scientific">Racocetra persica</name>
    <dbReference type="NCBI Taxonomy" id="160502"/>
    <lineage>
        <taxon>Eukaryota</taxon>
        <taxon>Fungi</taxon>
        <taxon>Fungi incertae sedis</taxon>
        <taxon>Mucoromycota</taxon>
        <taxon>Glomeromycotina</taxon>
        <taxon>Glomeromycetes</taxon>
        <taxon>Diversisporales</taxon>
        <taxon>Gigasporaceae</taxon>
        <taxon>Racocetra</taxon>
    </lineage>
</organism>
<reference evidence="1" key="1">
    <citation type="submission" date="2021-06" db="EMBL/GenBank/DDBJ databases">
        <authorList>
            <person name="Kallberg Y."/>
            <person name="Tangrot J."/>
            <person name="Rosling A."/>
        </authorList>
    </citation>
    <scope>NUCLEOTIDE SEQUENCE</scope>
    <source>
        <strain evidence="1">MA461A</strain>
    </source>
</reference>
<gene>
    <name evidence="1" type="ORF">RPERSI_LOCUS10376</name>
</gene>
<proteinExistence type="predicted"/>
<dbReference type="Proteomes" id="UP000789920">
    <property type="component" value="Unassembled WGS sequence"/>
</dbReference>
<evidence type="ECO:0000313" key="2">
    <source>
        <dbReference type="Proteomes" id="UP000789920"/>
    </source>
</evidence>
<evidence type="ECO:0000313" key="1">
    <source>
        <dbReference type="EMBL" id="CAG8708397.1"/>
    </source>
</evidence>